<reference evidence="2" key="2">
    <citation type="submission" date="2015-01" db="EMBL/GenBank/DDBJ databases">
        <title>Evolutionary Origins and Diversification of the Mycorrhizal Mutualists.</title>
        <authorList>
            <consortium name="DOE Joint Genome Institute"/>
            <consortium name="Mycorrhizal Genomics Consortium"/>
            <person name="Kohler A."/>
            <person name="Kuo A."/>
            <person name="Nagy L.G."/>
            <person name="Floudas D."/>
            <person name="Copeland A."/>
            <person name="Barry K.W."/>
            <person name="Cichocki N."/>
            <person name="Veneault-Fourrey C."/>
            <person name="LaButti K."/>
            <person name="Lindquist E.A."/>
            <person name="Lipzen A."/>
            <person name="Lundell T."/>
            <person name="Morin E."/>
            <person name="Murat C."/>
            <person name="Riley R."/>
            <person name="Ohm R."/>
            <person name="Sun H."/>
            <person name="Tunlid A."/>
            <person name="Henrissat B."/>
            <person name="Grigoriev I.V."/>
            <person name="Hibbett D.S."/>
            <person name="Martin F."/>
        </authorList>
    </citation>
    <scope>NUCLEOTIDE SEQUENCE [LARGE SCALE GENOMIC DNA]</scope>
    <source>
        <strain evidence="2">UH-Slu-Lm8-n1</strain>
    </source>
</reference>
<reference evidence="1 2" key="1">
    <citation type="submission" date="2014-04" db="EMBL/GenBank/DDBJ databases">
        <authorList>
            <consortium name="DOE Joint Genome Institute"/>
            <person name="Kuo A."/>
            <person name="Ruytinx J."/>
            <person name="Rineau F."/>
            <person name="Colpaert J."/>
            <person name="Kohler A."/>
            <person name="Nagy L.G."/>
            <person name="Floudas D."/>
            <person name="Copeland A."/>
            <person name="Barry K.W."/>
            <person name="Cichocki N."/>
            <person name="Veneault-Fourrey C."/>
            <person name="LaButti K."/>
            <person name="Lindquist E.A."/>
            <person name="Lipzen A."/>
            <person name="Lundell T."/>
            <person name="Morin E."/>
            <person name="Murat C."/>
            <person name="Sun H."/>
            <person name="Tunlid A."/>
            <person name="Henrissat B."/>
            <person name="Grigoriev I.V."/>
            <person name="Hibbett D.S."/>
            <person name="Martin F."/>
            <person name="Nordberg H.P."/>
            <person name="Cantor M.N."/>
            <person name="Hua S.X."/>
        </authorList>
    </citation>
    <scope>NUCLEOTIDE SEQUENCE [LARGE SCALE GENOMIC DNA]</scope>
    <source>
        <strain evidence="1 2">UH-Slu-Lm8-n1</strain>
    </source>
</reference>
<protein>
    <submittedName>
        <fullName evidence="1">Uncharacterized protein</fullName>
    </submittedName>
</protein>
<dbReference type="OrthoDB" id="2674909at2759"/>
<accession>A0A0C9Z7R0</accession>
<organism evidence="1 2">
    <name type="scientific">Suillus luteus UH-Slu-Lm8-n1</name>
    <dbReference type="NCBI Taxonomy" id="930992"/>
    <lineage>
        <taxon>Eukaryota</taxon>
        <taxon>Fungi</taxon>
        <taxon>Dikarya</taxon>
        <taxon>Basidiomycota</taxon>
        <taxon>Agaricomycotina</taxon>
        <taxon>Agaricomycetes</taxon>
        <taxon>Agaricomycetidae</taxon>
        <taxon>Boletales</taxon>
        <taxon>Suillineae</taxon>
        <taxon>Suillaceae</taxon>
        <taxon>Suillus</taxon>
    </lineage>
</organism>
<dbReference type="HOGENOM" id="CLU_824328_0_0_1"/>
<dbReference type="EMBL" id="KN835918">
    <property type="protein sequence ID" value="KIK33560.1"/>
    <property type="molecule type" value="Genomic_DNA"/>
</dbReference>
<gene>
    <name evidence="1" type="ORF">CY34DRAFT_18299</name>
</gene>
<proteinExistence type="predicted"/>
<evidence type="ECO:0000313" key="2">
    <source>
        <dbReference type="Proteomes" id="UP000054485"/>
    </source>
</evidence>
<dbReference type="AlphaFoldDB" id="A0A0C9Z7R0"/>
<dbReference type="Proteomes" id="UP000054485">
    <property type="component" value="Unassembled WGS sequence"/>
</dbReference>
<keyword evidence="2" id="KW-1185">Reference proteome</keyword>
<name>A0A0C9Z7R0_9AGAM</name>
<dbReference type="InParanoid" id="A0A0C9Z7R0"/>
<sequence length="340" mass="37642">MSNITSNFLSIFQSPSNTLLEIEHTENALRTWLLKQGTEILPDSLLIAASVLFGSVDPHDLISLIDMSLVEIAMEIQLQQEDNMTVLPVQRGRCLMEERMYRAQMEVSLFSKAMANLCETLNTTTSSIESPTSCLAPKMLPVDAVYVESCQALSSANFNCFPATQYKCMAWLSACRKASLLASSHLHHTAGVGNTANQTLHDSSQHPNLHETLFKPGDRIFNLPGYLKHLVDDVAYRAYLSASVAESNKSLVYPDNRGSFKAESKTLDELKIEFRIMYLKKQRAQAEVDMFAEAIARIAIDGMSAGSTTTFKSRSPDHADDWFDDWHSTSSLSSSASGLP</sequence>
<evidence type="ECO:0000313" key="1">
    <source>
        <dbReference type="EMBL" id="KIK33560.1"/>
    </source>
</evidence>